<keyword evidence="6" id="KW-0665">Pyrimidine biosynthesis</keyword>
<dbReference type="CDD" id="cd01317">
    <property type="entry name" value="DHOase_IIa"/>
    <property type="match status" value="1"/>
</dbReference>
<name>C7M0V9_ACIFD</name>
<dbReference type="InterPro" id="IPR004722">
    <property type="entry name" value="DHOase"/>
</dbReference>
<dbReference type="KEGG" id="afo:Afer_1701"/>
<dbReference type="GO" id="GO:0006145">
    <property type="term" value="P:purine nucleobase catabolic process"/>
    <property type="evidence" value="ECO:0007669"/>
    <property type="project" value="TreeGrafter"/>
</dbReference>
<dbReference type="InterPro" id="IPR050138">
    <property type="entry name" value="DHOase/Allantoinase_Hydrolase"/>
</dbReference>
<dbReference type="AlphaFoldDB" id="C7M0V9"/>
<dbReference type="PROSITE" id="PS00483">
    <property type="entry name" value="DIHYDROOROTASE_2"/>
    <property type="match status" value="1"/>
</dbReference>
<dbReference type="PANTHER" id="PTHR43668">
    <property type="entry name" value="ALLANTOINASE"/>
    <property type="match status" value="1"/>
</dbReference>
<evidence type="ECO:0000313" key="8">
    <source>
        <dbReference type="EMBL" id="ACU54617.1"/>
    </source>
</evidence>
<dbReference type="GO" id="GO:0004038">
    <property type="term" value="F:allantoinase activity"/>
    <property type="evidence" value="ECO:0007669"/>
    <property type="project" value="TreeGrafter"/>
</dbReference>
<comment type="similarity">
    <text evidence="3">Belongs to the metallo-dependent hydrolases superfamily. DHOase family. Class I DHOase subfamily.</text>
</comment>
<comment type="function">
    <text evidence="2">Catalyzes the reversible cyclization of carbamoyl aspartate to dihydroorotate.</text>
</comment>
<protein>
    <submittedName>
        <fullName evidence="8">Amidohydrolase</fullName>
    </submittedName>
</protein>
<keyword evidence="5 8" id="KW-0378">Hydrolase</keyword>
<evidence type="ECO:0000256" key="4">
    <source>
        <dbReference type="ARBA" id="ARBA00022723"/>
    </source>
</evidence>
<dbReference type="SUPFAM" id="SSF51556">
    <property type="entry name" value="Metallo-dependent hydrolases"/>
    <property type="match status" value="1"/>
</dbReference>
<dbReference type="GO" id="GO:0046872">
    <property type="term" value="F:metal ion binding"/>
    <property type="evidence" value="ECO:0007669"/>
    <property type="project" value="UniProtKB-KW"/>
</dbReference>
<dbReference type="Gene3D" id="3.20.20.140">
    <property type="entry name" value="Metal-dependent hydrolases"/>
    <property type="match status" value="1"/>
</dbReference>
<dbReference type="Proteomes" id="UP000000771">
    <property type="component" value="Chromosome"/>
</dbReference>
<evidence type="ECO:0000256" key="1">
    <source>
        <dbReference type="ARBA" id="ARBA00001947"/>
    </source>
</evidence>
<proteinExistence type="inferred from homology"/>
<feature type="domain" description="Dihydroorotase catalytic" evidence="7">
    <location>
        <begin position="46"/>
        <end position="232"/>
    </location>
</feature>
<dbReference type="InterPro" id="IPR011059">
    <property type="entry name" value="Metal-dep_hydrolase_composite"/>
</dbReference>
<dbReference type="InterPro" id="IPR024403">
    <property type="entry name" value="DHOase_cat"/>
</dbReference>
<dbReference type="SUPFAM" id="SSF51338">
    <property type="entry name" value="Composite domain of metallo-dependent hydrolases"/>
    <property type="match status" value="1"/>
</dbReference>
<evidence type="ECO:0000256" key="6">
    <source>
        <dbReference type="ARBA" id="ARBA00022975"/>
    </source>
</evidence>
<keyword evidence="9" id="KW-1185">Reference proteome</keyword>
<evidence type="ECO:0000256" key="2">
    <source>
        <dbReference type="ARBA" id="ARBA00002368"/>
    </source>
</evidence>
<dbReference type="GO" id="GO:0004151">
    <property type="term" value="F:dihydroorotase activity"/>
    <property type="evidence" value="ECO:0007669"/>
    <property type="project" value="InterPro"/>
</dbReference>
<keyword evidence="4" id="KW-0479">Metal-binding</keyword>
<dbReference type="HOGENOM" id="CLU_015572_1_0_11"/>
<dbReference type="PANTHER" id="PTHR43668:SF2">
    <property type="entry name" value="ALLANTOINASE"/>
    <property type="match status" value="1"/>
</dbReference>
<dbReference type="InterPro" id="IPR032466">
    <property type="entry name" value="Metal_Hydrolase"/>
</dbReference>
<dbReference type="EMBL" id="CP001631">
    <property type="protein sequence ID" value="ACU54617.1"/>
    <property type="molecule type" value="Genomic_DNA"/>
</dbReference>
<dbReference type="InterPro" id="IPR002195">
    <property type="entry name" value="Dihydroorotase_CS"/>
</dbReference>
<dbReference type="Gene3D" id="2.30.40.10">
    <property type="entry name" value="Urease, subunit C, domain 1"/>
    <property type="match status" value="1"/>
</dbReference>
<dbReference type="eggNOG" id="COG0044">
    <property type="taxonomic scope" value="Bacteria"/>
</dbReference>
<evidence type="ECO:0000256" key="3">
    <source>
        <dbReference type="ARBA" id="ARBA00010286"/>
    </source>
</evidence>
<sequence length="443" mass="47029">MGIVVTGAEVLVDGSLQRVPIRIDEARIAGFEGPERGDRVIEAPGAVVAPAFTDLHAHLRWPGGEVADTPEDIAIQALRGGFTTVVAMANTVPAIDRVERWRAATDRFAALPVEVVQAASATMERAGDHAVDVESLAKAGVRIISDDGDPLWRADVAVAVLEAAASTGVVVAQHATIPELSRGVMNAGALADRLGYDGVPEVAEVALVARDVALVRATGARYHLQHVSARESVNVVRAAQREGLAVTSEITPHHLGLEESELLSHDARFRVNPPLRTRATRMALLEALLGGAFDAIATDHAPHPERAKTVPVQLAAPGMLGLVEAFPATWTAVLDQLVLRGSIEDARPESSEHLGDEARRALVRVLEALAIGPARVLGRSRELRRGELADVVVIDPCGRTIGGGDGAYRSTNSPWATRELVGSIRWVVRRGQVVVEEGRYVGA</sequence>
<dbReference type="RefSeq" id="WP_015799096.1">
    <property type="nucleotide sequence ID" value="NC_013124.1"/>
</dbReference>
<dbReference type="PROSITE" id="PS00482">
    <property type="entry name" value="DIHYDROOROTASE_1"/>
    <property type="match status" value="1"/>
</dbReference>
<comment type="cofactor">
    <cofactor evidence="1">
        <name>Zn(2+)</name>
        <dbReference type="ChEBI" id="CHEBI:29105"/>
    </cofactor>
</comment>
<reference evidence="8 9" key="1">
    <citation type="journal article" date="2009" name="Stand. Genomic Sci.">
        <title>Complete genome sequence of Acidimicrobium ferrooxidans type strain (ICP).</title>
        <authorList>
            <person name="Clum A."/>
            <person name="Nolan M."/>
            <person name="Lang E."/>
            <person name="Glavina Del Rio T."/>
            <person name="Tice H."/>
            <person name="Copeland A."/>
            <person name="Cheng J.F."/>
            <person name="Lucas S."/>
            <person name="Chen F."/>
            <person name="Bruce D."/>
            <person name="Goodwin L."/>
            <person name="Pitluck S."/>
            <person name="Ivanova N."/>
            <person name="Mavrommatis K."/>
            <person name="Mikhailova N."/>
            <person name="Pati A."/>
            <person name="Chen A."/>
            <person name="Palaniappan K."/>
            <person name="Goker M."/>
            <person name="Spring S."/>
            <person name="Land M."/>
            <person name="Hauser L."/>
            <person name="Chang Y.J."/>
            <person name="Jeffries C.C."/>
            <person name="Chain P."/>
            <person name="Bristow J."/>
            <person name="Eisen J.A."/>
            <person name="Markowitz V."/>
            <person name="Hugenholtz P."/>
            <person name="Kyrpides N.C."/>
            <person name="Klenk H.P."/>
            <person name="Lapidus A."/>
        </authorList>
    </citation>
    <scope>NUCLEOTIDE SEQUENCE [LARGE SCALE GENOMIC DNA]</scope>
    <source>
        <strain evidence="9">DSM 10331 / JCM 15462 / NBRC 103882 / ICP</strain>
    </source>
</reference>
<gene>
    <name evidence="8" type="ordered locus">Afer_1701</name>
</gene>
<dbReference type="Pfam" id="PF12890">
    <property type="entry name" value="DHOase"/>
    <property type="match status" value="1"/>
</dbReference>
<dbReference type="GO" id="GO:0005737">
    <property type="term" value="C:cytoplasm"/>
    <property type="evidence" value="ECO:0007669"/>
    <property type="project" value="TreeGrafter"/>
</dbReference>
<evidence type="ECO:0000259" key="7">
    <source>
        <dbReference type="Pfam" id="PF12890"/>
    </source>
</evidence>
<accession>C7M0V9</accession>
<organism evidence="8 9">
    <name type="scientific">Acidimicrobium ferrooxidans (strain DSM 10331 / JCM 15462 / NBRC 103882 / ICP)</name>
    <dbReference type="NCBI Taxonomy" id="525909"/>
    <lineage>
        <taxon>Bacteria</taxon>
        <taxon>Bacillati</taxon>
        <taxon>Actinomycetota</taxon>
        <taxon>Acidimicrobiia</taxon>
        <taxon>Acidimicrobiales</taxon>
        <taxon>Acidimicrobiaceae</taxon>
        <taxon>Acidimicrobium</taxon>
    </lineage>
</organism>
<evidence type="ECO:0000256" key="5">
    <source>
        <dbReference type="ARBA" id="ARBA00022801"/>
    </source>
</evidence>
<evidence type="ECO:0000313" key="9">
    <source>
        <dbReference type="Proteomes" id="UP000000771"/>
    </source>
</evidence>
<dbReference type="STRING" id="525909.Afer_1701"/>
<dbReference type="GO" id="GO:0006221">
    <property type="term" value="P:pyrimidine nucleotide biosynthetic process"/>
    <property type="evidence" value="ECO:0007669"/>
    <property type="project" value="UniProtKB-KW"/>
</dbReference>